<dbReference type="PROSITE" id="PS50011">
    <property type="entry name" value="PROTEIN_KINASE_DOM"/>
    <property type="match status" value="1"/>
</dbReference>
<dbReference type="Proteomes" id="UP000663829">
    <property type="component" value="Unassembled WGS sequence"/>
</dbReference>
<dbReference type="InterPro" id="IPR017441">
    <property type="entry name" value="Protein_kinase_ATP_BS"/>
</dbReference>
<name>A0A813S9F2_9BILA</name>
<dbReference type="Proteomes" id="UP000681722">
    <property type="component" value="Unassembled WGS sequence"/>
</dbReference>
<evidence type="ECO:0000313" key="9">
    <source>
        <dbReference type="EMBL" id="CAF3578389.1"/>
    </source>
</evidence>
<protein>
    <recommendedName>
        <fullName evidence="11">Protein kinase domain-containing protein</fullName>
    </recommendedName>
</protein>
<gene>
    <name evidence="8" type="ORF">GPM918_LOCUS3150</name>
    <name evidence="9" type="ORF">SRO942_LOCUS3150</name>
</gene>
<dbReference type="GO" id="GO:0008270">
    <property type="term" value="F:zinc ion binding"/>
    <property type="evidence" value="ECO:0007669"/>
    <property type="project" value="UniProtKB-KW"/>
</dbReference>
<dbReference type="GO" id="GO:0005524">
    <property type="term" value="F:ATP binding"/>
    <property type="evidence" value="ECO:0007669"/>
    <property type="project" value="UniProtKB-UniRule"/>
</dbReference>
<dbReference type="GO" id="GO:0007200">
    <property type="term" value="P:phospholipase C-activating G protein-coupled receptor signaling pathway"/>
    <property type="evidence" value="ECO:0007669"/>
    <property type="project" value="TreeGrafter"/>
</dbReference>
<proteinExistence type="predicted"/>
<dbReference type="GO" id="GO:0035556">
    <property type="term" value="P:intracellular signal transduction"/>
    <property type="evidence" value="ECO:0007669"/>
    <property type="project" value="TreeGrafter"/>
</dbReference>
<evidence type="ECO:0000256" key="1">
    <source>
        <dbReference type="ARBA" id="ARBA00022723"/>
    </source>
</evidence>
<evidence type="ECO:0000259" key="7">
    <source>
        <dbReference type="PROSITE" id="PS50081"/>
    </source>
</evidence>
<dbReference type="OrthoDB" id="40902at2759"/>
<dbReference type="InterPro" id="IPR011009">
    <property type="entry name" value="Kinase-like_dom_sf"/>
</dbReference>
<dbReference type="AlphaFoldDB" id="A0A813S9F2"/>
<evidence type="ECO:0000256" key="3">
    <source>
        <dbReference type="ARBA" id="ARBA00022833"/>
    </source>
</evidence>
<evidence type="ECO:0000313" key="10">
    <source>
        <dbReference type="Proteomes" id="UP000663829"/>
    </source>
</evidence>
<dbReference type="EMBL" id="CAJNOQ010000375">
    <property type="protein sequence ID" value="CAF0793955.1"/>
    <property type="molecule type" value="Genomic_DNA"/>
</dbReference>
<dbReference type="SMART" id="SM00220">
    <property type="entry name" value="S_TKc"/>
    <property type="match status" value="1"/>
</dbReference>
<keyword evidence="10" id="KW-1185">Reference proteome</keyword>
<dbReference type="InterPro" id="IPR002219">
    <property type="entry name" value="PKC_DAG/PE"/>
</dbReference>
<dbReference type="PROSITE" id="PS00108">
    <property type="entry name" value="PROTEIN_KINASE_ST"/>
    <property type="match status" value="1"/>
</dbReference>
<dbReference type="PROSITE" id="PS00107">
    <property type="entry name" value="PROTEIN_KINASE_ATP"/>
    <property type="match status" value="1"/>
</dbReference>
<keyword evidence="2 5" id="KW-0547">Nucleotide-binding</keyword>
<dbReference type="PANTHER" id="PTHR22968">
    <property type="entry name" value="PROTEIN KINASE C, MU"/>
    <property type="match status" value="1"/>
</dbReference>
<evidence type="ECO:0000313" key="8">
    <source>
        <dbReference type="EMBL" id="CAF0793955.1"/>
    </source>
</evidence>
<dbReference type="Pfam" id="PF00069">
    <property type="entry name" value="Pkinase"/>
    <property type="match status" value="1"/>
</dbReference>
<dbReference type="InterPro" id="IPR008271">
    <property type="entry name" value="Ser/Thr_kinase_AS"/>
</dbReference>
<dbReference type="EMBL" id="CAJOBC010000375">
    <property type="protein sequence ID" value="CAF3578389.1"/>
    <property type="molecule type" value="Genomic_DNA"/>
</dbReference>
<comment type="caution">
    <text evidence="8">The sequence shown here is derived from an EMBL/GenBank/DDBJ whole genome shotgun (WGS) entry which is preliminary data.</text>
</comment>
<dbReference type="InterPro" id="IPR000719">
    <property type="entry name" value="Prot_kinase_dom"/>
</dbReference>
<keyword evidence="4 5" id="KW-0067">ATP-binding</keyword>
<dbReference type="Gene3D" id="1.10.510.10">
    <property type="entry name" value="Transferase(Phosphotransferase) domain 1"/>
    <property type="match status" value="1"/>
</dbReference>
<dbReference type="PANTHER" id="PTHR22968:SF15">
    <property type="entry name" value="SERINE_THREONINE-PROTEIN KINASE DKF-1"/>
    <property type="match status" value="1"/>
</dbReference>
<dbReference type="InterPro" id="IPR046349">
    <property type="entry name" value="C1-like_sf"/>
</dbReference>
<organism evidence="8 10">
    <name type="scientific">Didymodactylos carnosus</name>
    <dbReference type="NCBI Taxonomy" id="1234261"/>
    <lineage>
        <taxon>Eukaryota</taxon>
        <taxon>Metazoa</taxon>
        <taxon>Spiralia</taxon>
        <taxon>Gnathifera</taxon>
        <taxon>Rotifera</taxon>
        <taxon>Eurotatoria</taxon>
        <taxon>Bdelloidea</taxon>
        <taxon>Philodinida</taxon>
        <taxon>Philodinidae</taxon>
        <taxon>Didymodactylos</taxon>
    </lineage>
</organism>
<feature type="domain" description="Protein kinase" evidence="6">
    <location>
        <begin position="347"/>
        <end position="610"/>
    </location>
</feature>
<feature type="domain" description="Phorbol-ester/DAG-type" evidence="7">
    <location>
        <begin position="111"/>
        <end position="162"/>
    </location>
</feature>
<evidence type="ECO:0000256" key="2">
    <source>
        <dbReference type="ARBA" id="ARBA00022741"/>
    </source>
</evidence>
<reference evidence="8" key="1">
    <citation type="submission" date="2021-02" db="EMBL/GenBank/DDBJ databases">
        <authorList>
            <person name="Nowell W R."/>
        </authorList>
    </citation>
    <scope>NUCLEOTIDE SEQUENCE</scope>
</reference>
<dbReference type="GO" id="GO:0004674">
    <property type="term" value="F:protein serine/threonine kinase activity"/>
    <property type="evidence" value="ECO:0007669"/>
    <property type="project" value="UniProtKB-KW"/>
</dbReference>
<sequence length="647" mass="74967">MTQQEATIRLKTLRLTLKFNYFDRSRQYDISSYNNQNQLFHRIRADCEQFVRDISTKCLKNPRENLDNYQLYLYCIHEQIPHLTLIQTCSDIENNCTIEIVLIRIKNKIATNSLQECSLTIPQHCSRCGKSMVGDALLHAVVCRSCDQLFHGSCAPYFTHYCVPGEAVPQPKQTKAITRTSLKQTGSSESSIDAQIPFFIKNENIYRRAHMKLTTSSLHIETGSKQYFSLPLENVQNVYIVHQINNFTKHRFEVVCSNLLICIGKRSESDDARLITDQFCSTLILKWDTVLANIKQRKKNLRIATKRPEIAYTNPPTHSLRPSERHVSLYKFPPEECNQQDMHDIYEFTNEPIGQGSFGFVVGAMRRSTKQKIAVKYIDYSKCSPSSYEERYAEIDILCKLKHPNILKFEACFARQEGLYIFTERMDKDLYEYITSNGYLSETVSKFIIYQILTAVAYLHETDICHCDIKPENLLINFIHDSSLNNRSIELVKLADFGYARIILDHSLRRTQVGTKVYMSPELYHNERGYNKLTDIWAVGIVLYACLSGKTPYDHNNVAKAEEYVNNSNYMYSEWIGISSTAKDFISSNLLVTNPQNRTKANEALRHEWFKDESLYKNLKLLEILCAKKYPSVNAEQNWLTKDLIHS</sequence>
<keyword evidence="1" id="KW-0479">Metal-binding</keyword>
<evidence type="ECO:0000259" key="6">
    <source>
        <dbReference type="PROSITE" id="PS50011"/>
    </source>
</evidence>
<dbReference type="SUPFAM" id="SSF57889">
    <property type="entry name" value="Cysteine-rich domain"/>
    <property type="match status" value="1"/>
</dbReference>
<dbReference type="SUPFAM" id="SSF56112">
    <property type="entry name" value="Protein kinase-like (PK-like)"/>
    <property type="match status" value="1"/>
</dbReference>
<evidence type="ECO:0000256" key="4">
    <source>
        <dbReference type="ARBA" id="ARBA00022840"/>
    </source>
</evidence>
<accession>A0A813S9F2</accession>
<keyword evidence="3" id="KW-0862">Zinc</keyword>
<dbReference type="GO" id="GO:0016020">
    <property type="term" value="C:membrane"/>
    <property type="evidence" value="ECO:0007669"/>
    <property type="project" value="UniProtKB-SubCell"/>
</dbReference>
<feature type="binding site" evidence="5">
    <location>
        <position position="376"/>
    </location>
    <ligand>
        <name>ATP</name>
        <dbReference type="ChEBI" id="CHEBI:30616"/>
    </ligand>
</feature>
<dbReference type="GO" id="GO:0005829">
    <property type="term" value="C:cytosol"/>
    <property type="evidence" value="ECO:0007669"/>
    <property type="project" value="TreeGrafter"/>
</dbReference>
<dbReference type="PROSITE" id="PS50081">
    <property type="entry name" value="ZF_DAG_PE_2"/>
    <property type="match status" value="1"/>
</dbReference>
<evidence type="ECO:0008006" key="11">
    <source>
        <dbReference type="Google" id="ProtNLM"/>
    </source>
</evidence>
<evidence type="ECO:0000256" key="5">
    <source>
        <dbReference type="PROSITE-ProRule" id="PRU10141"/>
    </source>
</evidence>